<dbReference type="InterPro" id="IPR013022">
    <property type="entry name" value="Xyl_isomerase-like_TIM-brl"/>
</dbReference>
<accession>A0AAU8ANY7</accession>
<protein>
    <submittedName>
        <fullName evidence="2">Sugar phosphate isomerase/epimerase</fullName>
    </submittedName>
</protein>
<organism evidence="2">
    <name type="scientific">Alloyangia sp. H15</name>
    <dbReference type="NCBI Taxonomy" id="3029062"/>
    <lineage>
        <taxon>Bacteria</taxon>
        <taxon>Pseudomonadati</taxon>
        <taxon>Pseudomonadota</taxon>
        <taxon>Alphaproteobacteria</taxon>
        <taxon>Rhodobacterales</taxon>
        <taxon>Roseobacteraceae</taxon>
        <taxon>Alloyangia</taxon>
    </lineage>
</organism>
<gene>
    <name evidence="2" type="ORF">PVT71_16045</name>
</gene>
<name>A0AAU8ANY7_9RHOB</name>
<dbReference type="PANTHER" id="PTHR12110:SF48">
    <property type="entry name" value="BLL3656 PROTEIN"/>
    <property type="match status" value="1"/>
</dbReference>
<dbReference type="SUPFAM" id="SSF51658">
    <property type="entry name" value="Xylose isomerase-like"/>
    <property type="match status" value="1"/>
</dbReference>
<sequence length="274" mass="29440">MTRKLTVAHLTAIDAAPPVLIRAAAEAGFDGVGLRLVQVTPDSPGYPLSSRAELTETRHALQETGLEVADIEFLRLTPEFRLEAVLPTLDTGAALGARNVITAPYDSDLPRLADTLAALSEAAEARGLRALLEFFPWTPVPDLATCRKVVEAAGTLTGILVDSLHFDRSGSQISDLAALPPERLPFAHLCDATVQPRYTTEELLDTARRKRLAPGEGGIDLRAFLRALPPEIPLGLETPEDPIGDETLVARLTRIRRATLDLLAEVAAEVPKIG</sequence>
<proteinExistence type="predicted"/>
<reference evidence="2" key="1">
    <citation type="submission" date="2023-02" db="EMBL/GenBank/DDBJ databases">
        <title>Description and genomic characterization of Salipiger bruguierae sp. nov., isolated from the sediment of mangrove plant Bruguiera sexangula.</title>
        <authorList>
            <person name="Long M."/>
        </authorList>
    </citation>
    <scope>NUCLEOTIDE SEQUENCE</scope>
    <source>
        <strain evidence="2">H15</strain>
    </source>
</reference>
<dbReference type="Gene3D" id="3.20.20.150">
    <property type="entry name" value="Divalent-metal-dependent TIM barrel enzymes"/>
    <property type="match status" value="1"/>
</dbReference>
<dbReference type="EMBL" id="CP123385">
    <property type="protein sequence ID" value="XCC96204.1"/>
    <property type="molecule type" value="Genomic_DNA"/>
</dbReference>
<dbReference type="GO" id="GO:0016853">
    <property type="term" value="F:isomerase activity"/>
    <property type="evidence" value="ECO:0007669"/>
    <property type="project" value="UniProtKB-KW"/>
</dbReference>
<dbReference type="AlphaFoldDB" id="A0AAU8ANY7"/>
<dbReference type="InterPro" id="IPR050312">
    <property type="entry name" value="IolE/XylAMocC-like"/>
</dbReference>
<evidence type="ECO:0000313" key="2">
    <source>
        <dbReference type="EMBL" id="XCC96204.1"/>
    </source>
</evidence>
<evidence type="ECO:0000259" key="1">
    <source>
        <dbReference type="Pfam" id="PF01261"/>
    </source>
</evidence>
<dbReference type="RefSeq" id="WP_353475070.1">
    <property type="nucleotide sequence ID" value="NZ_CP123385.1"/>
</dbReference>
<dbReference type="Pfam" id="PF01261">
    <property type="entry name" value="AP_endonuc_2"/>
    <property type="match status" value="1"/>
</dbReference>
<keyword evidence="2" id="KW-0413">Isomerase</keyword>
<dbReference type="PANTHER" id="PTHR12110">
    <property type="entry name" value="HYDROXYPYRUVATE ISOMERASE"/>
    <property type="match status" value="1"/>
</dbReference>
<feature type="domain" description="Xylose isomerase-like TIM barrel" evidence="1">
    <location>
        <begin position="21"/>
        <end position="244"/>
    </location>
</feature>
<dbReference type="InterPro" id="IPR036237">
    <property type="entry name" value="Xyl_isomerase-like_sf"/>
</dbReference>